<dbReference type="EMBL" id="KB707130">
    <property type="protein sequence ID" value="EMR63963.1"/>
    <property type="molecule type" value="Genomic_DNA"/>
</dbReference>
<name>M7SI48_EUTLA</name>
<feature type="compositionally biased region" description="Low complexity" evidence="1">
    <location>
        <begin position="247"/>
        <end position="256"/>
    </location>
</feature>
<dbReference type="KEGG" id="ela:UCREL1_9082"/>
<protein>
    <submittedName>
        <fullName evidence="3">Putative f-box domain protein</fullName>
    </submittedName>
</protein>
<dbReference type="HOGENOM" id="CLU_804182_0_0_1"/>
<evidence type="ECO:0000313" key="3">
    <source>
        <dbReference type="EMBL" id="EMR63963.1"/>
    </source>
</evidence>
<dbReference type="AlphaFoldDB" id="M7SI48"/>
<evidence type="ECO:0000259" key="2">
    <source>
        <dbReference type="PROSITE" id="PS50181"/>
    </source>
</evidence>
<reference evidence="4" key="1">
    <citation type="journal article" date="2013" name="Genome Announc.">
        <title>Draft genome sequence of the grapevine dieback fungus Eutypa lata UCR-EL1.</title>
        <authorList>
            <person name="Blanco-Ulate B."/>
            <person name="Rolshausen P.E."/>
            <person name="Cantu D."/>
        </authorList>
    </citation>
    <scope>NUCLEOTIDE SEQUENCE [LARGE SCALE GENOMIC DNA]</scope>
    <source>
        <strain evidence="4">UCR-EL1</strain>
    </source>
</reference>
<gene>
    <name evidence="3" type="ORF">UCREL1_9082</name>
</gene>
<dbReference type="Proteomes" id="UP000012174">
    <property type="component" value="Unassembled WGS sequence"/>
</dbReference>
<feature type="region of interest" description="Disordered" evidence="1">
    <location>
        <begin position="241"/>
        <end position="264"/>
    </location>
</feature>
<dbReference type="OrthoDB" id="4765282at2759"/>
<proteinExistence type="predicted"/>
<feature type="domain" description="F-box" evidence="2">
    <location>
        <begin position="1"/>
        <end position="49"/>
    </location>
</feature>
<sequence length="345" mass="37927">MALEQLPTEILHGIGEFLTAEETATLRLVSRNVSAKVSRGPFASVLRSKTRLVGFSPRSLQLLVEMTRPGAPGTALESLVLVGVPLGRKGAITSTTTTTTAGGLLYEAEKENDDDDDDSASITALLAEAMRNLNANSEHRGLLSLGLTVDGRAVGKLTSGWVDIWTAASRMFHLTLDALRHSGGLNLAALDLFTRPYCCSLSVANFWRDDLDELLRQCSPSIGNIRRLHVSISRERGRALTIESESESGSSSTVPEEPWPPRDEGTRIVFAHEPDDEVDDADGWGRFRLRRRGEASVRRPVRYAPVEGLQVDWAFRLWVARDKLKYGIPSNCTIEGTDKTAMDYY</sequence>
<evidence type="ECO:0000256" key="1">
    <source>
        <dbReference type="SAM" id="MobiDB-lite"/>
    </source>
</evidence>
<dbReference type="PROSITE" id="PS50181">
    <property type="entry name" value="FBOX"/>
    <property type="match status" value="1"/>
</dbReference>
<dbReference type="InterPro" id="IPR001810">
    <property type="entry name" value="F-box_dom"/>
</dbReference>
<accession>M7SI48</accession>
<evidence type="ECO:0000313" key="4">
    <source>
        <dbReference type="Proteomes" id="UP000012174"/>
    </source>
</evidence>
<keyword evidence="4" id="KW-1185">Reference proteome</keyword>
<organism evidence="3 4">
    <name type="scientific">Eutypa lata (strain UCR-EL1)</name>
    <name type="common">Grapevine dieback disease fungus</name>
    <name type="synonym">Eutypa armeniacae</name>
    <dbReference type="NCBI Taxonomy" id="1287681"/>
    <lineage>
        <taxon>Eukaryota</taxon>
        <taxon>Fungi</taxon>
        <taxon>Dikarya</taxon>
        <taxon>Ascomycota</taxon>
        <taxon>Pezizomycotina</taxon>
        <taxon>Sordariomycetes</taxon>
        <taxon>Xylariomycetidae</taxon>
        <taxon>Xylariales</taxon>
        <taxon>Diatrypaceae</taxon>
        <taxon>Eutypa</taxon>
    </lineage>
</organism>